<accession>A0ABW1T6H1</accession>
<sequence>MTSVPEFDDLVAPRHALRPASTGQVWAALVTVYIVWGSTYLGLKLATETMPPQLALGARFLVAGSILALFVALRRGAGALRVTRRELAGAALVGVMLLGVGMSTLALGQAYVPTGVAALLIAVTPVFIALLRFSAGDRPSLVTWLGIGVGLAGIAVLVRPGSNVEGVAGATAQERAFWSVMIVLGSASWAIGSFLQQRIPTPQDTAVMSTYEMLAGGTALVLVGMLRGERWPDLFDASARSWGGWIYLVTAGSLVGFSAFVWLIDHAPISLASTYAYVNPVVAVALGTLVLGESLTSGVLIGGAVIIGGVALVVSGERFTRREGT</sequence>
<dbReference type="Gene3D" id="1.10.3730.20">
    <property type="match status" value="1"/>
</dbReference>
<organism evidence="8 9">
    <name type="scientific">Longivirga aurantiaca</name>
    <dbReference type="NCBI Taxonomy" id="1837743"/>
    <lineage>
        <taxon>Bacteria</taxon>
        <taxon>Bacillati</taxon>
        <taxon>Actinomycetota</taxon>
        <taxon>Actinomycetes</taxon>
        <taxon>Sporichthyales</taxon>
        <taxon>Sporichthyaceae</taxon>
        <taxon>Longivirga</taxon>
    </lineage>
</organism>
<name>A0ABW1T6H1_9ACTN</name>
<evidence type="ECO:0000256" key="2">
    <source>
        <dbReference type="ARBA" id="ARBA00007362"/>
    </source>
</evidence>
<feature type="transmembrane region" description="Helical" evidence="6">
    <location>
        <begin position="87"/>
        <end position="108"/>
    </location>
</feature>
<feature type="transmembrane region" description="Helical" evidence="6">
    <location>
        <begin position="275"/>
        <end position="292"/>
    </location>
</feature>
<comment type="subcellular location">
    <subcellularLocation>
        <location evidence="1">Membrane</location>
        <topology evidence="1">Multi-pass membrane protein</topology>
    </subcellularLocation>
</comment>
<reference evidence="9" key="1">
    <citation type="journal article" date="2019" name="Int. J. Syst. Evol. Microbiol.">
        <title>The Global Catalogue of Microorganisms (GCM) 10K type strain sequencing project: providing services to taxonomists for standard genome sequencing and annotation.</title>
        <authorList>
            <consortium name="The Broad Institute Genomics Platform"/>
            <consortium name="The Broad Institute Genome Sequencing Center for Infectious Disease"/>
            <person name="Wu L."/>
            <person name="Ma J."/>
        </authorList>
    </citation>
    <scope>NUCLEOTIDE SEQUENCE [LARGE SCALE GENOMIC DNA]</scope>
    <source>
        <strain evidence="9">CGMCC 4.7317</strain>
    </source>
</reference>
<feature type="transmembrane region" description="Helical" evidence="6">
    <location>
        <begin position="298"/>
        <end position="316"/>
    </location>
</feature>
<proteinExistence type="inferred from homology"/>
<feature type="transmembrane region" description="Helical" evidence="6">
    <location>
        <begin position="178"/>
        <end position="195"/>
    </location>
</feature>
<keyword evidence="5 6" id="KW-0472">Membrane</keyword>
<dbReference type="RefSeq" id="WP_386768933.1">
    <property type="nucleotide sequence ID" value="NZ_JBHSTI010000052.1"/>
</dbReference>
<protein>
    <submittedName>
        <fullName evidence="8">EamA family transporter</fullName>
    </submittedName>
</protein>
<comment type="similarity">
    <text evidence="2">Belongs to the EamA transporter family.</text>
</comment>
<feature type="domain" description="EamA" evidence="7">
    <location>
        <begin position="177"/>
        <end position="314"/>
    </location>
</feature>
<evidence type="ECO:0000313" key="8">
    <source>
        <dbReference type="EMBL" id="MFC6239618.1"/>
    </source>
</evidence>
<evidence type="ECO:0000259" key="7">
    <source>
        <dbReference type="Pfam" id="PF00892"/>
    </source>
</evidence>
<keyword evidence="3 6" id="KW-0812">Transmembrane</keyword>
<dbReference type="SUPFAM" id="SSF103481">
    <property type="entry name" value="Multidrug resistance efflux transporter EmrE"/>
    <property type="match status" value="2"/>
</dbReference>
<feature type="transmembrane region" description="Helical" evidence="6">
    <location>
        <begin position="55"/>
        <end position="75"/>
    </location>
</feature>
<evidence type="ECO:0000256" key="6">
    <source>
        <dbReference type="SAM" id="Phobius"/>
    </source>
</evidence>
<feature type="transmembrane region" description="Helical" evidence="6">
    <location>
        <begin position="25"/>
        <end position="43"/>
    </location>
</feature>
<evidence type="ECO:0000256" key="3">
    <source>
        <dbReference type="ARBA" id="ARBA00022692"/>
    </source>
</evidence>
<feature type="transmembrane region" description="Helical" evidence="6">
    <location>
        <begin position="114"/>
        <end position="134"/>
    </location>
</feature>
<evidence type="ECO:0000256" key="5">
    <source>
        <dbReference type="ARBA" id="ARBA00023136"/>
    </source>
</evidence>
<dbReference type="InterPro" id="IPR050638">
    <property type="entry name" value="AA-Vitamin_Transporters"/>
</dbReference>
<gene>
    <name evidence="8" type="ORF">ACFQGU_17235</name>
</gene>
<feature type="transmembrane region" description="Helical" evidence="6">
    <location>
        <begin position="245"/>
        <end position="263"/>
    </location>
</feature>
<dbReference type="Proteomes" id="UP001596138">
    <property type="component" value="Unassembled WGS sequence"/>
</dbReference>
<dbReference type="EMBL" id="JBHSTI010000052">
    <property type="protein sequence ID" value="MFC6239618.1"/>
    <property type="molecule type" value="Genomic_DNA"/>
</dbReference>
<dbReference type="PANTHER" id="PTHR32322:SF2">
    <property type="entry name" value="EAMA DOMAIN-CONTAINING PROTEIN"/>
    <property type="match status" value="1"/>
</dbReference>
<feature type="transmembrane region" description="Helical" evidence="6">
    <location>
        <begin position="141"/>
        <end position="158"/>
    </location>
</feature>
<feature type="transmembrane region" description="Helical" evidence="6">
    <location>
        <begin position="207"/>
        <end position="225"/>
    </location>
</feature>
<dbReference type="Pfam" id="PF00892">
    <property type="entry name" value="EamA"/>
    <property type="match status" value="2"/>
</dbReference>
<dbReference type="InterPro" id="IPR037185">
    <property type="entry name" value="EmrE-like"/>
</dbReference>
<keyword evidence="4 6" id="KW-1133">Transmembrane helix</keyword>
<dbReference type="PANTHER" id="PTHR32322">
    <property type="entry name" value="INNER MEMBRANE TRANSPORTER"/>
    <property type="match status" value="1"/>
</dbReference>
<evidence type="ECO:0000256" key="1">
    <source>
        <dbReference type="ARBA" id="ARBA00004141"/>
    </source>
</evidence>
<keyword evidence="9" id="KW-1185">Reference proteome</keyword>
<evidence type="ECO:0000256" key="4">
    <source>
        <dbReference type="ARBA" id="ARBA00022989"/>
    </source>
</evidence>
<evidence type="ECO:0000313" key="9">
    <source>
        <dbReference type="Proteomes" id="UP001596138"/>
    </source>
</evidence>
<feature type="domain" description="EamA" evidence="7">
    <location>
        <begin position="29"/>
        <end position="158"/>
    </location>
</feature>
<dbReference type="InterPro" id="IPR000620">
    <property type="entry name" value="EamA_dom"/>
</dbReference>
<comment type="caution">
    <text evidence="8">The sequence shown here is derived from an EMBL/GenBank/DDBJ whole genome shotgun (WGS) entry which is preliminary data.</text>
</comment>